<evidence type="ECO:0000313" key="4">
    <source>
        <dbReference type="Proteomes" id="UP001149074"/>
    </source>
</evidence>
<dbReference type="PANTHER" id="PTHR42080:SF1">
    <property type="entry name" value="SRR1-LIKE DOMAIN-CONTAINING PROTEIN"/>
    <property type="match status" value="1"/>
</dbReference>
<dbReference type="Proteomes" id="UP001149074">
    <property type="component" value="Unassembled WGS sequence"/>
</dbReference>
<evidence type="ECO:0000313" key="3">
    <source>
        <dbReference type="EMBL" id="KAJ5099434.1"/>
    </source>
</evidence>
<feature type="compositionally biased region" description="Polar residues" evidence="1">
    <location>
        <begin position="11"/>
        <end position="34"/>
    </location>
</feature>
<dbReference type="PANTHER" id="PTHR42080">
    <property type="entry name" value="SRR1 DOMAIN-CONTAINING PROTEIN"/>
    <property type="match status" value="1"/>
</dbReference>
<protein>
    <recommendedName>
        <fullName evidence="2">SRR1-like domain-containing protein</fullName>
    </recommendedName>
</protein>
<feature type="compositionally biased region" description="Basic residues" evidence="1">
    <location>
        <begin position="1"/>
        <end position="10"/>
    </location>
</feature>
<dbReference type="Pfam" id="PF07985">
    <property type="entry name" value="SRR1"/>
    <property type="match status" value="1"/>
</dbReference>
<name>A0A9W9KAR5_9EURO</name>
<dbReference type="RefSeq" id="XP_056475088.1">
    <property type="nucleotide sequence ID" value="XM_056618929.1"/>
</dbReference>
<keyword evidence="4" id="KW-1185">Reference proteome</keyword>
<dbReference type="InterPro" id="IPR012942">
    <property type="entry name" value="SRR1-like"/>
</dbReference>
<comment type="caution">
    <text evidence="3">The sequence shown here is derived from an EMBL/GenBank/DDBJ whole genome shotgun (WGS) entry which is preliminary data.</text>
</comment>
<dbReference type="EMBL" id="JAPQKI010000005">
    <property type="protein sequence ID" value="KAJ5099434.1"/>
    <property type="molecule type" value="Genomic_DNA"/>
</dbReference>
<reference evidence="3" key="2">
    <citation type="journal article" date="2023" name="IMA Fungus">
        <title>Comparative genomic study of the Penicillium genus elucidates a diverse pangenome and 15 lateral gene transfer events.</title>
        <authorList>
            <person name="Petersen C."/>
            <person name="Sorensen T."/>
            <person name="Nielsen M.R."/>
            <person name="Sondergaard T.E."/>
            <person name="Sorensen J.L."/>
            <person name="Fitzpatrick D.A."/>
            <person name="Frisvad J.C."/>
            <person name="Nielsen K.L."/>
        </authorList>
    </citation>
    <scope>NUCLEOTIDE SEQUENCE</scope>
    <source>
        <strain evidence="3">IBT 30761</strain>
    </source>
</reference>
<sequence>MPHSQRKKRSTSSAQKRTQVTDNDGWTHVTSGSNVRRVMRSTKRNDNELVTSEDQDDKPIIGPASAPARLTFEELEAQYKGYRERWVDSETWEMLQGHLGGRIHERVADESSRVNSAVSGSIDGIVCIGLGSPSGFLRDGWVDRRAVSMYQLAALECVKDVLSASGESPPLPRWEIFALGKANHSRTTGKTSFPIYAQDPAFNELDRALLESLGMTVVNHPVAFERLTSNTFLFCPGAERKHLEMLLPSNPCFVLGGPLENTESSVIQTYVEKTDSRVLIPFGAQEHAFWMMRLYFWVQGNDS</sequence>
<feature type="domain" description="SRR1-like" evidence="2">
    <location>
        <begin position="118"/>
        <end position="296"/>
    </location>
</feature>
<feature type="region of interest" description="Disordered" evidence="1">
    <location>
        <begin position="1"/>
        <end position="65"/>
    </location>
</feature>
<evidence type="ECO:0000259" key="2">
    <source>
        <dbReference type="Pfam" id="PF07985"/>
    </source>
</evidence>
<accession>A0A9W9KAR5</accession>
<proteinExistence type="predicted"/>
<evidence type="ECO:0000256" key="1">
    <source>
        <dbReference type="SAM" id="MobiDB-lite"/>
    </source>
</evidence>
<dbReference type="GeneID" id="81357908"/>
<reference evidence="3" key="1">
    <citation type="submission" date="2022-11" db="EMBL/GenBank/DDBJ databases">
        <authorList>
            <person name="Petersen C."/>
        </authorList>
    </citation>
    <scope>NUCLEOTIDE SEQUENCE</scope>
    <source>
        <strain evidence="3">IBT 30761</strain>
    </source>
</reference>
<dbReference type="OrthoDB" id="5318346at2759"/>
<organism evidence="3 4">
    <name type="scientific">Penicillium argentinense</name>
    <dbReference type="NCBI Taxonomy" id="1131581"/>
    <lineage>
        <taxon>Eukaryota</taxon>
        <taxon>Fungi</taxon>
        <taxon>Dikarya</taxon>
        <taxon>Ascomycota</taxon>
        <taxon>Pezizomycotina</taxon>
        <taxon>Eurotiomycetes</taxon>
        <taxon>Eurotiomycetidae</taxon>
        <taxon>Eurotiales</taxon>
        <taxon>Aspergillaceae</taxon>
        <taxon>Penicillium</taxon>
    </lineage>
</organism>
<gene>
    <name evidence="3" type="ORF">N7532_006435</name>
</gene>
<dbReference type="AlphaFoldDB" id="A0A9W9KAR5"/>